<keyword evidence="2" id="KW-1185">Reference proteome</keyword>
<dbReference type="EMBL" id="BAAASL010000019">
    <property type="protein sequence ID" value="GAA2722021.1"/>
    <property type="molecule type" value="Genomic_DNA"/>
</dbReference>
<comment type="caution">
    <text evidence="1">The sequence shown here is derived from an EMBL/GenBank/DDBJ whole genome shotgun (WGS) entry which is preliminary data.</text>
</comment>
<protein>
    <recommendedName>
        <fullName evidence="3">Transposase DDE domain-containing protein</fullName>
    </recommendedName>
</protein>
<evidence type="ECO:0000313" key="1">
    <source>
        <dbReference type="EMBL" id="GAA2722021.1"/>
    </source>
</evidence>
<evidence type="ECO:0000313" key="2">
    <source>
        <dbReference type="Proteomes" id="UP001500886"/>
    </source>
</evidence>
<evidence type="ECO:0008006" key="3">
    <source>
        <dbReference type="Google" id="ProtNLM"/>
    </source>
</evidence>
<name>A0ABN3U073_9ACTN</name>
<accession>A0ABN3U073</accession>
<sequence length="102" mass="11037">MAGSCCHVIVQYGAAHSARPVASLIAWRSGGRPPVRGFEVALGVLLRGVRIRRGPGRGEGFMGSRVRWKLMARQIGARLRLAVPYAERLLIAASAAATIFRR</sequence>
<gene>
    <name evidence="1" type="ORF">GCM10010315_46210</name>
</gene>
<proteinExistence type="predicted"/>
<reference evidence="1 2" key="1">
    <citation type="journal article" date="2019" name="Int. J. Syst. Evol. Microbiol.">
        <title>The Global Catalogue of Microorganisms (GCM) 10K type strain sequencing project: providing services to taxonomists for standard genome sequencing and annotation.</title>
        <authorList>
            <consortium name="The Broad Institute Genomics Platform"/>
            <consortium name="The Broad Institute Genome Sequencing Center for Infectious Disease"/>
            <person name="Wu L."/>
            <person name="Ma J."/>
        </authorList>
    </citation>
    <scope>NUCLEOTIDE SEQUENCE [LARGE SCALE GENOMIC DNA]</scope>
    <source>
        <strain evidence="1 2">JCM 4542</strain>
    </source>
</reference>
<dbReference type="Proteomes" id="UP001500886">
    <property type="component" value="Unassembled WGS sequence"/>
</dbReference>
<organism evidence="1 2">
    <name type="scientific">Streptomyces luteosporeus</name>
    <dbReference type="NCBI Taxonomy" id="173856"/>
    <lineage>
        <taxon>Bacteria</taxon>
        <taxon>Bacillati</taxon>
        <taxon>Actinomycetota</taxon>
        <taxon>Actinomycetes</taxon>
        <taxon>Kitasatosporales</taxon>
        <taxon>Streptomycetaceae</taxon>
        <taxon>Streptomyces</taxon>
    </lineage>
</organism>